<dbReference type="GO" id="GO:0016020">
    <property type="term" value="C:membrane"/>
    <property type="evidence" value="ECO:0007669"/>
    <property type="project" value="UniProtKB-SubCell"/>
</dbReference>
<gene>
    <name evidence="9" type="ORF">FOXB_17059</name>
</gene>
<keyword evidence="2 7" id="KW-0812">Transmembrane</keyword>
<comment type="caution">
    <text evidence="9">The sequence shown here is derived from an EMBL/GenBank/DDBJ whole genome shotgun (WGS) entry which is preliminary data.</text>
</comment>
<dbReference type="PANTHER" id="PTHR33048">
    <property type="entry name" value="PTH11-LIKE INTEGRAL MEMBRANE PROTEIN (AFU_ORTHOLOGUE AFUA_5G11245)"/>
    <property type="match status" value="1"/>
</dbReference>
<organism evidence="9">
    <name type="scientific">Fusarium oxysporum (strain Fo5176)</name>
    <name type="common">Fusarium vascular wilt</name>
    <dbReference type="NCBI Taxonomy" id="660025"/>
    <lineage>
        <taxon>Eukaryota</taxon>
        <taxon>Fungi</taxon>
        <taxon>Dikarya</taxon>
        <taxon>Ascomycota</taxon>
        <taxon>Pezizomycotina</taxon>
        <taxon>Sordariomycetes</taxon>
        <taxon>Hypocreomycetidae</taxon>
        <taxon>Hypocreales</taxon>
        <taxon>Nectriaceae</taxon>
        <taxon>Fusarium</taxon>
        <taxon>Fusarium oxysporum species complex</taxon>
    </lineage>
</organism>
<keyword evidence="4 7" id="KW-0472">Membrane</keyword>
<dbReference type="PANTHER" id="PTHR33048:SF47">
    <property type="entry name" value="INTEGRAL MEMBRANE PROTEIN-RELATED"/>
    <property type="match status" value="1"/>
</dbReference>
<dbReference type="Pfam" id="PF20684">
    <property type="entry name" value="Fung_rhodopsin"/>
    <property type="match status" value="1"/>
</dbReference>
<evidence type="ECO:0000256" key="5">
    <source>
        <dbReference type="ARBA" id="ARBA00038359"/>
    </source>
</evidence>
<sequence length="301" mass="34291">MADLVPNIWAGVVIPMPFAVLALVLRLKARRMTKMGMGYDDCFSVAAWEIGHYRQSQIDYIREKSFLILWISEFFYSWSIFLSKIAVLTLYRRMFQLLPIRWPILILMVACVVWILTRTFATIFRCSPVRFFWDRSMHGHCTMNVAKYYFATDLAHTMLEVLILTLPIFEVSRMKLPFGQKVAVIGLFACGFCVCIASVFQIIQSQNYNSNSQELPYQMTLAMVLGSVEVQLAIFASCLVLLRPIVRKFVPGLSTGNGYGTSRPSVALHPSNSFRNTARNPRNETSDSSLPLVEVPMLLSR</sequence>
<comment type="similarity">
    <text evidence="5">Belongs to the SAT4 family.</text>
</comment>
<feature type="transmembrane region" description="Helical" evidence="7">
    <location>
        <begin position="182"/>
        <end position="203"/>
    </location>
</feature>
<reference evidence="9" key="1">
    <citation type="journal article" date="2012" name="Mol. Plant Microbe Interact.">
        <title>A highly conserved effector in Fusarium oxysporum is required for full virulence on Arabidopsis.</title>
        <authorList>
            <person name="Thatcher L.F."/>
            <person name="Gardiner D.M."/>
            <person name="Kazan K."/>
            <person name="Manners J."/>
        </authorList>
    </citation>
    <scope>NUCLEOTIDE SEQUENCE [LARGE SCALE GENOMIC DNA]</scope>
    <source>
        <strain evidence="9">Fo5176</strain>
    </source>
</reference>
<evidence type="ECO:0000256" key="3">
    <source>
        <dbReference type="ARBA" id="ARBA00022989"/>
    </source>
</evidence>
<evidence type="ECO:0000256" key="6">
    <source>
        <dbReference type="SAM" id="MobiDB-lite"/>
    </source>
</evidence>
<evidence type="ECO:0000313" key="9">
    <source>
        <dbReference type="EMBL" id="EGU72430.1"/>
    </source>
</evidence>
<evidence type="ECO:0000256" key="2">
    <source>
        <dbReference type="ARBA" id="ARBA00022692"/>
    </source>
</evidence>
<evidence type="ECO:0000256" key="4">
    <source>
        <dbReference type="ARBA" id="ARBA00023136"/>
    </source>
</evidence>
<comment type="subcellular location">
    <subcellularLocation>
        <location evidence="1">Membrane</location>
        <topology evidence="1">Multi-pass membrane protein</topology>
    </subcellularLocation>
</comment>
<feature type="transmembrane region" description="Helical" evidence="7">
    <location>
        <begin position="100"/>
        <end position="121"/>
    </location>
</feature>
<name>F9GEH5_FUSOF</name>
<dbReference type="AlphaFoldDB" id="F9GEH5"/>
<feature type="domain" description="Rhodopsin" evidence="8">
    <location>
        <begin position="26"/>
        <end position="248"/>
    </location>
</feature>
<feature type="transmembrane region" description="Helical" evidence="7">
    <location>
        <begin position="6"/>
        <end position="27"/>
    </location>
</feature>
<feature type="compositionally biased region" description="Polar residues" evidence="6">
    <location>
        <begin position="261"/>
        <end position="280"/>
    </location>
</feature>
<keyword evidence="3 7" id="KW-1133">Transmembrane helix</keyword>
<feature type="region of interest" description="Disordered" evidence="6">
    <location>
        <begin position="261"/>
        <end position="289"/>
    </location>
</feature>
<dbReference type="OrthoDB" id="5421689at2759"/>
<dbReference type="EMBL" id="AFQF01006337">
    <property type="protein sequence ID" value="EGU72430.1"/>
    <property type="molecule type" value="Genomic_DNA"/>
</dbReference>
<evidence type="ECO:0000256" key="1">
    <source>
        <dbReference type="ARBA" id="ARBA00004141"/>
    </source>
</evidence>
<feature type="transmembrane region" description="Helical" evidence="7">
    <location>
        <begin position="215"/>
        <end position="242"/>
    </location>
</feature>
<evidence type="ECO:0000259" key="8">
    <source>
        <dbReference type="Pfam" id="PF20684"/>
    </source>
</evidence>
<evidence type="ECO:0000256" key="7">
    <source>
        <dbReference type="SAM" id="Phobius"/>
    </source>
</evidence>
<proteinExistence type="inferred from homology"/>
<protein>
    <recommendedName>
        <fullName evidence="8">Rhodopsin domain-containing protein</fullName>
    </recommendedName>
</protein>
<feature type="transmembrane region" description="Helical" evidence="7">
    <location>
        <begin position="66"/>
        <end position="88"/>
    </location>
</feature>
<dbReference type="InterPro" id="IPR052337">
    <property type="entry name" value="SAT4-like"/>
</dbReference>
<dbReference type="InterPro" id="IPR049326">
    <property type="entry name" value="Rhodopsin_dom_fungi"/>
</dbReference>
<accession>F9GEH5</accession>